<evidence type="ECO:0000256" key="5">
    <source>
        <dbReference type="SAM" id="Phobius"/>
    </source>
</evidence>
<evidence type="ECO:0000256" key="4">
    <source>
        <dbReference type="ARBA" id="ARBA00023136"/>
    </source>
</evidence>
<dbReference type="GO" id="GO:0005794">
    <property type="term" value="C:Golgi apparatus"/>
    <property type="evidence" value="ECO:0007669"/>
    <property type="project" value="TreeGrafter"/>
</dbReference>
<evidence type="ECO:0000256" key="3">
    <source>
        <dbReference type="ARBA" id="ARBA00022989"/>
    </source>
</evidence>
<accession>A0A7S4LD76</accession>
<dbReference type="InterPro" id="IPR035952">
    <property type="entry name" value="Rhomboid-like_sf"/>
</dbReference>
<dbReference type="Pfam" id="PF08551">
    <property type="entry name" value="DUF1751"/>
    <property type="match status" value="1"/>
</dbReference>
<dbReference type="AlphaFoldDB" id="A0A7S4LD76"/>
<keyword evidence="2 5" id="KW-0812">Transmembrane</keyword>
<feature type="transmembrane region" description="Helical" evidence="5">
    <location>
        <begin position="184"/>
        <end position="205"/>
    </location>
</feature>
<keyword evidence="3 5" id="KW-1133">Transmembrane helix</keyword>
<reference evidence="6" key="1">
    <citation type="submission" date="2021-01" db="EMBL/GenBank/DDBJ databases">
        <authorList>
            <person name="Corre E."/>
            <person name="Pelletier E."/>
            <person name="Niang G."/>
            <person name="Scheremetjew M."/>
            <person name="Finn R."/>
            <person name="Kale V."/>
            <person name="Holt S."/>
            <person name="Cochrane G."/>
            <person name="Meng A."/>
            <person name="Brown T."/>
            <person name="Cohen L."/>
        </authorList>
    </citation>
    <scope>NUCLEOTIDE SEQUENCE</scope>
    <source>
        <strain evidence="6">CCMP1594</strain>
    </source>
</reference>
<keyword evidence="4 5" id="KW-0472">Membrane</keyword>
<dbReference type="SMART" id="SM01160">
    <property type="entry name" value="DUF1751"/>
    <property type="match status" value="1"/>
</dbReference>
<name>A0A7S4LD76_9EUGL</name>
<protein>
    <submittedName>
        <fullName evidence="6">Uncharacterized protein</fullName>
    </submittedName>
</protein>
<feature type="transmembrane region" description="Helical" evidence="5">
    <location>
        <begin position="84"/>
        <end position="110"/>
    </location>
</feature>
<dbReference type="Gene3D" id="1.20.1540.10">
    <property type="entry name" value="Rhomboid-like"/>
    <property type="match status" value="1"/>
</dbReference>
<dbReference type="InterPro" id="IPR013861">
    <property type="entry name" value="TMEM115/Pdh1/Rbl19"/>
</dbReference>
<dbReference type="SUPFAM" id="SSF144091">
    <property type="entry name" value="Rhomboid-like"/>
    <property type="match status" value="1"/>
</dbReference>
<dbReference type="GO" id="GO:0006890">
    <property type="term" value="P:retrograde vesicle-mediated transport, Golgi to endoplasmic reticulum"/>
    <property type="evidence" value="ECO:0007669"/>
    <property type="project" value="InterPro"/>
</dbReference>
<gene>
    <name evidence="6" type="ORF">EGYM00163_LOCUS32931</name>
</gene>
<organism evidence="6">
    <name type="scientific">Eutreptiella gymnastica</name>
    <dbReference type="NCBI Taxonomy" id="73025"/>
    <lineage>
        <taxon>Eukaryota</taxon>
        <taxon>Discoba</taxon>
        <taxon>Euglenozoa</taxon>
        <taxon>Euglenida</taxon>
        <taxon>Spirocuta</taxon>
        <taxon>Euglenophyceae</taxon>
        <taxon>Eutreptiales</taxon>
        <taxon>Eutreptiaceae</taxon>
        <taxon>Eutreptiella</taxon>
    </lineage>
</organism>
<sequence length="354" mass="39470">MRFPLVSQAVATCIVLSYLVSWLMPKTIDSLALIPTNTMITHFYLWNILTSGLFEVHLALALLTATGVLFIGEQIEPLWGVKEFVTFIAVINVATAVATFFTAYVCYVLGMQWMMSQYYTGFLGVFGALTVALKQAKPEEELMMSFISLKVKHIPFLLVVSGVCVDFIVRNGPHAQAIATPEGLAPAGSQCPYLLYGMLFGWFYLRYYQPKEHTMSDGTQLHGDLADAFAFHTLFPEPLQPIFSFIGGVVYGTFRIVGCCGVWHQHFEEHAATMRPTPEDEHIFNDLSSGRTLTQASTADADRRRKLALQALEARLRDVKQVPEDESFDVDMDVMSVTDSAIVMNIPQGPEKDE</sequence>
<comment type="subcellular location">
    <subcellularLocation>
        <location evidence="1">Membrane</location>
        <topology evidence="1">Multi-pass membrane protein</topology>
    </subcellularLocation>
</comment>
<dbReference type="GO" id="GO:0016020">
    <property type="term" value="C:membrane"/>
    <property type="evidence" value="ECO:0007669"/>
    <property type="project" value="UniProtKB-SubCell"/>
</dbReference>
<evidence type="ECO:0000256" key="2">
    <source>
        <dbReference type="ARBA" id="ARBA00022692"/>
    </source>
</evidence>
<evidence type="ECO:0000256" key="1">
    <source>
        <dbReference type="ARBA" id="ARBA00004141"/>
    </source>
</evidence>
<feature type="transmembrane region" description="Helical" evidence="5">
    <location>
        <begin position="154"/>
        <end position="172"/>
    </location>
</feature>
<evidence type="ECO:0000313" key="6">
    <source>
        <dbReference type="EMBL" id="CAE0821756.1"/>
    </source>
</evidence>
<dbReference type="PANTHER" id="PTHR13377:SF3">
    <property type="entry name" value="TRANSMEMBRANE PROTEIN 115"/>
    <property type="match status" value="1"/>
</dbReference>
<dbReference type="PANTHER" id="PTHR13377">
    <property type="entry name" value="PLACENTAL PROTEIN 6"/>
    <property type="match status" value="1"/>
</dbReference>
<feature type="transmembrane region" description="Helical" evidence="5">
    <location>
        <begin position="5"/>
        <end position="24"/>
    </location>
</feature>
<feature type="transmembrane region" description="Helical" evidence="5">
    <location>
        <begin position="44"/>
        <end position="72"/>
    </location>
</feature>
<dbReference type="EMBL" id="HBJA01095015">
    <property type="protein sequence ID" value="CAE0821756.1"/>
    <property type="molecule type" value="Transcribed_RNA"/>
</dbReference>
<feature type="transmembrane region" description="Helical" evidence="5">
    <location>
        <begin position="116"/>
        <end position="133"/>
    </location>
</feature>
<proteinExistence type="predicted"/>